<proteinExistence type="predicted"/>
<sequence length="47" mass="5442">MPWNNTISAGINNLTDEDPRFYAGGDYESSIYDIIDRSYWVSFTQAF</sequence>
<keyword evidence="2" id="KW-0472">Membrane</keyword>
<reference evidence="5" key="1">
    <citation type="submission" date="2018-06" db="EMBL/GenBank/DDBJ databases">
        <authorList>
            <person name="Cea G.-C."/>
            <person name="William W."/>
        </authorList>
    </citation>
    <scope>NUCLEOTIDE SEQUENCE [LARGE SCALE GENOMIC DNA]</scope>
    <source>
        <strain evidence="5">DB21MT-2</strain>
    </source>
</reference>
<evidence type="ECO:0000313" key="5">
    <source>
        <dbReference type="Proteomes" id="UP000250123"/>
    </source>
</evidence>
<organism evidence="4 5">
    <name type="scientific">Shewanella benthica</name>
    <dbReference type="NCBI Taxonomy" id="43661"/>
    <lineage>
        <taxon>Bacteria</taxon>
        <taxon>Pseudomonadati</taxon>
        <taxon>Pseudomonadota</taxon>
        <taxon>Gammaproteobacteria</taxon>
        <taxon>Alteromonadales</taxon>
        <taxon>Shewanellaceae</taxon>
        <taxon>Shewanella</taxon>
    </lineage>
</organism>
<keyword evidence="3" id="KW-0998">Cell outer membrane</keyword>
<dbReference type="KEGG" id="sbk:SHEWBE_4493"/>
<comment type="subcellular location">
    <subcellularLocation>
        <location evidence="1">Cell outer membrane</location>
    </subcellularLocation>
</comment>
<dbReference type="AlphaFoldDB" id="A0A330MAH8"/>
<name>A0A330MAH8_9GAMM</name>
<evidence type="ECO:0000313" key="4">
    <source>
        <dbReference type="EMBL" id="SQH78453.1"/>
    </source>
</evidence>
<dbReference type="EMBL" id="LS483452">
    <property type="protein sequence ID" value="SQH78453.1"/>
    <property type="molecule type" value="Genomic_DNA"/>
</dbReference>
<dbReference type="Proteomes" id="UP000250123">
    <property type="component" value="Chromosome SHEWBE"/>
</dbReference>
<accession>A0A330MAH8</accession>
<dbReference type="SUPFAM" id="SSF56935">
    <property type="entry name" value="Porins"/>
    <property type="match status" value="1"/>
</dbReference>
<evidence type="ECO:0000256" key="1">
    <source>
        <dbReference type="ARBA" id="ARBA00004442"/>
    </source>
</evidence>
<dbReference type="InterPro" id="IPR036942">
    <property type="entry name" value="Beta-barrel_TonB_sf"/>
</dbReference>
<gene>
    <name evidence="4" type="ORF">SHEWBE_4493</name>
</gene>
<evidence type="ECO:0000256" key="2">
    <source>
        <dbReference type="ARBA" id="ARBA00023136"/>
    </source>
</evidence>
<dbReference type="GO" id="GO:0009279">
    <property type="term" value="C:cell outer membrane"/>
    <property type="evidence" value="ECO:0007669"/>
    <property type="project" value="UniProtKB-SubCell"/>
</dbReference>
<evidence type="ECO:0000256" key="3">
    <source>
        <dbReference type="ARBA" id="ARBA00023237"/>
    </source>
</evidence>
<dbReference type="RefSeq" id="WP_197713523.1">
    <property type="nucleotide sequence ID" value="NZ_LS483452.1"/>
</dbReference>
<dbReference type="Gene3D" id="2.40.170.20">
    <property type="entry name" value="TonB-dependent receptor, beta-barrel domain"/>
    <property type="match status" value="1"/>
</dbReference>
<protein>
    <submittedName>
        <fullName evidence="4">Uncharacterized protein</fullName>
    </submittedName>
</protein>